<evidence type="ECO:0000256" key="5">
    <source>
        <dbReference type="ARBA" id="ARBA00023136"/>
    </source>
</evidence>
<feature type="transmembrane region" description="Helical" evidence="7">
    <location>
        <begin position="410"/>
        <end position="432"/>
    </location>
</feature>
<feature type="transmembrane region" description="Helical" evidence="7">
    <location>
        <begin position="355"/>
        <end position="373"/>
    </location>
</feature>
<evidence type="ECO:0000256" key="2">
    <source>
        <dbReference type="ARBA" id="ARBA00022475"/>
    </source>
</evidence>
<proteinExistence type="predicted"/>
<name>A0ABV6Z5L4_UNCC1</name>
<reference evidence="8 9" key="1">
    <citation type="submission" date="2024-09" db="EMBL/GenBank/DDBJ databases">
        <title>Laminarin stimulates single cell rates of sulfate reduction while oxygen inhibits transcriptomic activity in coastal marine sediment.</title>
        <authorList>
            <person name="Lindsay M."/>
            <person name="Orcutt B."/>
            <person name="Emerson D."/>
            <person name="Stepanauskas R."/>
            <person name="D'Angelo T."/>
        </authorList>
    </citation>
    <scope>NUCLEOTIDE SEQUENCE [LARGE SCALE GENOMIC DNA]</scope>
    <source>
        <strain evidence="8">SAG AM-311-K15</strain>
    </source>
</reference>
<feature type="transmembrane region" description="Helical" evidence="7">
    <location>
        <begin position="497"/>
        <end position="519"/>
    </location>
</feature>
<sequence>MSKFNFLKIIDRYIFWEVISPFFLSLFVYALILLTDAIIRSIEIFITNKVALSLILRFLVTSLPFILQVVIPMSVLTGTLIAFGRLSSDSEITALRANGISLYRMSIPVFIFALLSWGLCQYITVIGIPKTGQYRNKISYEILESNINIGLKPHVFNDAFEDLIIYCDELHPRTNVMGEIFIYNRQKAERTSYIFARNGIKQMYPENHQVIISLTDGIMHEVSEGKQGNFSTTRFQNKQIMLAMPSQEDTDVSLSDEEQAMSFIINAIYEYEQEIKRKNDRIAELKLKRENLQQKLVTRKSKRKKVITDNMAKEQNKKIKQRIENVEKNIAHFQSKLKTDHRRLNKFYIVFHKKFAFPIACFVFILVGIPLGIRSRTSGKSTGFSISLALILFYYILYIGGEGIGREGTIAPWIGVWSANTILMFIGLYLFYKVARERPFHILQYVGWKSVAMVRKIVHYLKKGPKPTAAGNQKQKTTLLFNHSFPRILDRYVSWEFIRVFFLLCLIIVSITIIVQFISDIKYLLKYGAQFSDFLSYNLLRIPFFLVLSIHVAVLIATILTINMFARNNELTAMKACGVSLLRAAIPILVIAMMIALGVYFFNERVVPNTNKLAQDIYDYKIKQKSKPSLFTHNKNWYRGSQNSIYSFSSFDQRLGQYTLNDFLLYNLNERFLPQRKIVAQKVLWDQELQCWFYQNGKESVYNEDGTLVHSKPFDRLQSHLTEDVAEFTQEIKESDKMNRQELTNYIDSLSKKGIDTTIYKTDLLAKISMPMISWVIALFGIPFAITFQRSGTLVGIGFSIFIGMVYFVFYRVGISLGHSGEFPPFLAAWGANILFIFIGLFLILRAKT</sequence>
<evidence type="ECO:0000256" key="4">
    <source>
        <dbReference type="ARBA" id="ARBA00022989"/>
    </source>
</evidence>
<feature type="transmembrane region" description="Helical" evidence="7">
    <location>
        <begin position="13"/>
        <end position="34"/>
    </location>
</feature>
<dbReference type="InterPro" id="IPR005495">
    <property type="entry name" value="LptG/LptF_permease"/>
</dbReference>
<keyword evidence="4 7" id="KW-1133">Transmembrane helix</keyword>
<dbReference type="PANTHER" id="PTHR33529">
    <property type="entry name" value="SLR0882 PROTEIN-RELATED"/>
    <property type="match status" value="1"/>
</dbReference>
<organism evidence="8 9">
    <name type="scientific">candidate division CSSED10-310 bacterium</name>
    <dbReference type="NCBI Taxonomy" id="2855610"/>
    <lineage>
        <taxon>Bacteria</taxon>
        <taxon>Bacteria division CSSED10-310</taxon>
    </lineage>
</organism>
<dbReference type="EMBL" id="JBHPBY010000587">
    <property type="protein sequence ID" value="MFC1853734.1"/>
    <property type="molecule type" value="Genomic_DNA"/>
</dbReference>
<feature type="transmembrane region" description="Helical" evidence="7">
    <location>
        <begin position="107"/>
        <end position="128"/>
    </location>
</feature>
<evidence type="ECO:0000256" key="7">
    <source>
        <dbReference type="SAM" id="Phobius"/>
    </source>
</evidence>
<dbReference type="Pfam" id="PF03739">
    <property type="entry name" value="LptF_LptG"/>
    <property type="match status" value="2"/>
</dbReference>
<feature type="transmembrane region" description="Helical" evidence="7">
    <location>
        <begin position="826"/>
        <end position="845"/>
    </location>
</feature>
<evidence type="ECO:0000256" key="6">
    <source>
        <dbReference type="SAM" id="Coils"/>
    </source>
</evidence>
<keyword evidence="9" id="KW-1185">Reference proteome</keyword>
<evidence type="ECO:0000256" key="3">
    <source>
        <dbReference type="ARBA" id="ARBA00022692"/>
    </source>
</evidence>
<keyword evidence="6" id="KW-0175">Coiled coil</keyword>
<comment type="caution">
    <text evidence="8">The sequence shown here is derived from an EMBL/GenBank/DDBJ whole genome shotgun (WGS) entry which is preliminary data.</text>
</comment>
<feature type="transmembrane region" description="Helical" evidence="7">
    <location>
        <begin position="581"/>
        <end position="602"/>
    </location>
</feature>
<keyword evidence="3 7" id="KW-0812">Transmembrane</keyword>
<feature type="transmembrane region" description="Helical" evidence="7">
    <location>
        <begin position="768"/>
        <end position="786"/>
    </location>
</feature>
<feature type="transmembrane region" description="Helical" evidence="7">
    <location>
        <begin position="65"/>
        <end position="86"/>
    </location>
</feature>
<evidence type="ECO:0000256" key="1">
    <source>
        <dbReference type="ARBA" id="ARBA00004651"/>
    </source>
</evidence>
<accession>A0ABV6Z5L4</accession>
<keyword evidence="2" id="KW-1003">Cell membrane</keyword>
<feature type="coiled-coil region" evidence="6">
    <location>
        <begin position="268"/>
        <end position="336"/>
    </location>
</feature>
<protein>
    <submittedName>
        <fullName evidence="8">LptF/LptG family permease</fullName>
    </submittedName>
</protein>
<evidence type="ECO:0000313" key="8">
    <source>
        <dbReference type="EMBL" id="MFC1853734.1"/>
    </source>
</evidence>
<keyword evidence="5 7" id="KW-0472">Membrane</keyword>
<dbReference type="Proteomes" id="UP001594351">
    <property type="component" value="Unassembled WGS sequence"/>
</dbReference>
<comment type="subcellular location">
    <subcellularLocation>
        <location evidence="1">Cell membrane</location>
        <topology evidence="1">Multi-pass membrane protein</topology>
    </subcellularLocation>
</comment>
<gene>
    <name evidence="8" type="ORF">ACFL27_26420</name>
</gene>
<feature type="transmembrane region" description="Helical" evidence="7">
    <location>
        <begin position="385"/>
        <end position="404"/>
    </location>
</feature>
<evidence type="ECO:0000313" key="9">
    <source>
        <dbReference type="Proteomes" id="UP001594351"/>
    </source>
</evidence>
<feature type="transmembrane region" description="Helical" evidence="7">
    <location>
        <begin position="793"/>
        <end position="814"/>
    </location>
</feature>
<dbReference type="PANTHER" id="PTHR33529:SF6">
    <property type="entry name" value="YJGP_YJGQ FAMILY PERMEASE"/>
    <property type="match status" value="1"/>
</dbReference>
<feature type="transmembrane region" description="Helical" evidence="7">
    <location>
        <begin position="539"/>
        <end position="560"/>
    </location>
</feature>